<organism evidence="1 2">
    <name type="scientific">Pelosinus baikalensis</name>
    <dbReference type="NCBI Taxonomy" id="2892015"/>
    <lineage>
        <taxon>Bacteria</taxon>
        <taxon>Bacillati</taxon>
        <taxon>Bacillota</taxon>
        <taxon>Negativicutes</taxon>
        <taxon>Selenomonadales</taxon>
        <taxon>Sporomusaceae</taxon>
        <taxon>Pelosinus</taxon>
    </lineage>
</organism>
<dbReference type="EMBL" id="JAJHJB010000014">
    <property type="protein sequence ID" value="MCC5465982.1"/>
    <property type="molecule type" value="Genomic_DNA"/>
</dbReference>
<comment type="caution">
    <text evidence="1">The sequence shown here is derived from an EMBL/GenBank/DDBJ whole genome shotgun (WGS) entry which is preliminary data.</text>
</comment>
<reference evidence="1" key="1">
    <citation type="submission" date="2021-11" db="EMBL/GenBank/DDBJ databases">
        <title>Description of a new species Pelosinus isolated from the bottom sediments of Lake Baikal.</title>
        <authorList>
            <person name="Zakharyuk A."/>
        </authorList>
    </citation>
    <scope>NUCLEOTIDE SEQUENCE</scope>
    <source>
        <strain evidence="1">Bkl1</strain>
    </source>
</reference>
<evidence type="ECO:0000313" key="1">
    <source>
        <dbReference type="EMBL" id="MCC5465982.1"/>
    </source>
</evidence>
<accession>A0ABS8HS37</accession>
<dbReference type="Proteomes" id="UP001165492">
    <property type="component" value="Unassembled WGS sequence"/>
</dbReference>
<gene>
    <name evidence="1" type="ORF">LMF89_11500</name>
</gene>
<proteinExistence type="predicted"/>
<name>A0ABS8HS37_9FIRM</name>
<sequence length="65" mass="7220">MESIKEDTTLIGVYPLSYVAGSFDNCQLPVRLVPLSKQGDWDVVSGNKTRGLGCCFRKEEVIKID</sequence>
<evidence type="ECO:0000313" key="2">
    <source>
        <dbReference type="Proteomes" id="UP001165492"/>
    </source>
</evidence>
<keyword evidence="2" id="KW-1185">Reference proteome</keyword>
<protein>
    <submittedName>
        <fullName evidence="1">Uncharacterized protein</fullName>
    </submittedName>
</protein>